<dbReference type="EMBL" id="FOMH01000009">
    <property type="protein sequence ID" value="SFD54346.1"/>
    <property type="molecule type" value="Genomic_DNA"/>
</dbReference>
<proteinExistence type="predicted"/>
<organism evidence="2 3">
    <name type="scientific">Flavobacterium phragmitis</name>
    <dbReference type="NCBI Taxonomy" id="739143"/>
    <lineage>
        <taxon>Bacteria</taxon>
        <taxon>Pseudomonadati</taxon>
        <taxon>Bacteroidota</taxon>
        <taxon>Flavobacteriia</taxon>
        <taxon>Flavobacteriales</taxon>
        <taxon>Flavobacteriaceae</taxon>
        <taxon>Flavobacterium</taxon>
    </lineage>
</organism>
<keyword evidence="3" id="KW-1185">Reference proteome</keyword>
<feature type="compositionally biased region" description="Low complexity" evidence="1">
    <location>
        <begin position="171"/>
        <end position="181"/>
    </location>
</feature>
<dbReference type="STRING" id="739143.SAMN05216297_10933"/>
<protein>
    <submittedName>
        <fullName evidence="2">Collagen triple helix repeat-containing protein</fullName>
    </submittedName>
</protein>
<dbReference type="PANTHER" id="PTHR24637">
    <property type="entry name" value="COLLAGEN"/>
    <property type="match status" value="1"/>
</dbReference>
<dbReference type="InterPro" id="IPR008160">
    <property type="entry name" value="Collagen"/>
</dbReference>
<sequence length="413" mass="42511">MNLKLPKRSLFILITFIISFLGHAQVGVGTLTPDDSAQLDVTATNKGLLIPRLSLIQTTNQSPVTGAITNSLLVYNTATVNDVTPGFYYWQTDKWVRLIGKSDPVIFNETLTTLTYDANTNRLTYKDENGTSNVLQLVGQAGPVGPAGPQGPPGIAGNNGAKGDKGDKGDTGAQGVPGKDGAAGAQGGIGLIVDGTNTTVTGSGTTTDPYKINAPSMPAATVSNTSAGNLLNTTVNGVTGPNVTIINSNTLTAVDGNLVSTVNGVASAASVPVLITADNGLTAANGKVQLGGSLTQPTTITTDIANTLALNGLQQGTPSGELLTVEPTTGVVKKISMNQLTGVIKQELAAVGGQKDFPTPLPITSLDKIQVYRNGVEINFTATTGTSQLTLQLYADTNGACLEGDEIKIYQWK</sequence>
<evidence type="ECO:0000256" key="1">
    <source>
        <dbReference type="SAM" id="MobiDB-lite"/>
    </source>
</evidence>
<gene>
    <name evidence="2" type="ORF">SAMN05216297_10933</name>
</gene>
<evidence type="ECO:0000313" key="3">
    <source>
        <dbReference type="Proteomes" id="UP000199672"/>
    </source>
</evidence>
<dbReference type="PANTHER" id="PTHR24637:SF421">
    <property type="entry name" value="CUTICLE COLLAGEN DPY-2"/>
    <property type="match status" value="1"/>
</dbReference>
<feature type="region of interest" description="Disordered" evidence="1">
    <location>
        <begin position="140"/>
        <end position="181"/>
    </location>
</feature>
<name>A0A1I1T6W7_9FLAO</name>
<dbReference type="AlphaFoldDB" id="A0A1I1T6W7"/>
<dbReference type="RefSeq" id="WP_091495482.1">
    <property type="nucleotide sequence ID" value="NZ_FOMH01000009.1"/>
</dbReference>
<dbReference type="Proteomes" id="UP000199672">
    <property type="component" value="Unassembled WGS sequence"/>
</dbReference>
<keyword evidence="2" id="KW-0176">Collagen</keyword>
<evidence type="ECO:0000313" key="2">
    <source>
        <dbReference type="EMBL" id="SFD54346.1"/>
    </source>
</evidence>
<accession>A0A1I1T6W7</accession>
<dbReference type="OrthoDB" id="1323178at2"/>
<dbReference type="Pfam" id="PF01391">
    <property type="entry name" value="Collagen"/>
    <property type="match status" value="1"/>
</dbReference>
<reference evidence="3" key="1">
    <citation type="submission" date="2016-10" db="EMBL/GenBank/DDBJ databases">
        <authorList>
            <person name="Varghese N."/>
            <person name="Submissions S."/>
        </authorList>
    </citation>
    <scope>NUCLEOTIDE SEQUENCE [LARGE SCALE GENOMIC DNA]</scope>
    <source>
        <strain evidence="3">CGMCC 1.10370</strain>
    </source>
</reference>